<proteinExistence type="predicted"/>
<keyword evidence="2" id="KW-1185">Reference proteome</keyword>
<dbReference type="KEGG" id="eff:skT53_15120"/>
<gene>
    <name evidence="1" type="ORF">skT53_15120</name>
</gene>
<sequence>MEGNQCCKCDNRVDEHHVMCDACFTELREQAFHRLLQLKEHPEIPVSIKELRTRLALDFEQVEKDPDAERFRTSAAKFFLANDYPGHYRFKG</sequence>
<name>A0A7I8D949_9BACL</name>
<accession>A0A7I8D949</accession>
<reference evidence="1 2" key="1">
    <citation type="submission" date="2020-08" db="EMBL/GenBank/DDBJ databases">
        <title>Complete Genome Sequence of Effusibacillus dendaii Strain skT53, Isolated from Farmland soil.</title>
        <authorList>
            <person name="Konishi T."/>
            <person name="Kawasaki H."/>
        </authorList>
    </citation>
    <scope>NUCLEOTIDE SEQUENCE [LARGE SCALE GENOMIC DNA]</scope>
    <source>
        <strain evidence="2">skT53</strain>
    </source>
</reference>
<dbReference type="RefSeq" id="WP_200760522.1">
    <property type="nucleotide sequence ID" value="NZ_AP023366.1"/>
</dbReference>
<dbReference type="AlphaFoldDB" id="A0A7I8D949"/>
<dbReference type="EMBL" id="AP023366">
    <property type="protein sequence ID" value="BCJ86527.1"/>
    <property type="molecule type" value="Genomic_DNA"/>
</dbReference>
<evidence type="ECO:0000313" key="2">
    <source>
        <dbReference type="Proteomes" id="UP000593802"/>
    </source>
</evidence>
<protein>
    <submittedName>
        <fullName evidence="1">Uncharacterized protein</fullName>
    </submittedName>
</protein>
<dbReference type="Proteomes" id="UP000593802">
    <property type="component" value="Chromosome"/>
</dbReference>
<organism evidence="1 2">
    <name type="scientific">Effusibacillus dendaii</name>
    <dbReference type="NCBI Taxonomy" id="2743772"/>
    <lineage>
        <taxon>Bacteria</taxon>
        <taxon>Bacillati</taxon>
        <taxon>Bacillota</taxon>
        <taxon>Bacilli</taxon>
        <taxon>Bacillales</taxon>
        <taxon>Alicyclobacillaceae</taxon>
        <taxon>Effusibacillus</taxon>
    </lineage>
</organism>
<evidence type="ECO:0000313" key="1">
    <source>
        <dbReference type="EMBL" id="BCJ86527.1"/>
    </source>
</evidence>